<comment type="caution">
    <text evidence="1">The sequence shown here is derived from an EMBL/GenBank/DDBJ whole genome shotgun (WGS) entry which is preliminary data.</text>
</comment>
<reference evidence="1 2" key="1">
    <citation type="submission" date="2024-04" db="EMBL/GenBank/DDBJ databases">
        <title>Novel genus in family Flammeovirgaceae.</title>
        <authorList>
            <person name="Nguyen T.H."/>
            <person name="Vuong T.Q."/>
            <person name="Le H."/>
            <person name="Kim S.-G."/>
        </authorList>
    </citation>
    <scope>NUCLEOTIDE SEQUENCE [LARGE SCALE GENOMIC DNA]</scope>
    <source>
        <strain evidence="1 2">JCM 23209</strain>
    </source>
</reference>
<evidence type="ECO:0000313" key="1">
    <source>
        <dbReference type="EMBL" id="MEN7550087.1"/>
    </source>
</evidence>
<dbReference type="AlphaFoldDB" id="A0AAW9S9D4"/>
<dbReference type="Proteomes" id="UP001403385">
    <property type="component" value="Unassembled WGS sequence"/>
</dbReference>
<keyword evidence="2" id="KW-1185">Reference proteome</keyword>
<proteinExistence type="predicted"/>
<organism evidence="1 2">
    <name type="scientific">Rapidithrix thailandica</name>
    <dbReference type="NCBI Taxonomy" id="413964"/>
    <lineage>
        <taxon>Bacteria</taxon>
        <taxon>Pseudomonadati</taxon>
        <taxon>Bacteroidota</taxon>
        <taxon>Cytophagia</taxon>
        <taxon>Cytophagales</taxon>
        <taxon>Flammeovirgaceae</taxon>
        <taxon>Rapidithrix</taxon>
    </lineage>
</organism>
<gene>
    <name evidence="1" type="ORF">AAG747_19355</name>
</gene>
<protein>
    <submittedName>
        <fullName evidence="1">Uncharacterized protein</fullName>
    </submittedName>
</protein>
<sequence length="284" mass="32958">MKYLAHLENNPDSKIISIYDVIQGLNGETPSAWEGRTYFSLWHHIPMIAKVNSTKQKPHFAFKPGHGGNKNSGGGESIEHQLSKKIISDLKSLNIKIGEIEDSIFFSEVIIEQPFEDGKYKADLYCRICKENKFGFPVNSMIIIELHLSNRVKNSKKKFYRNNNLTAIEVDIWHKIKFQGDVQKLQKQLSGYFRKQRFAKRLHDPNWETIINGRECSNELPKQEEIEAKKPELPSFERERAKITHVEQKSLPVETSPNIDLKPSELHTKPKKTFWERLLGLFSK</sequence>
<dbReference type="RefSeq" id="WP_346822867.1">
    <property type="nucleotide sequence ID" value="NZ_JBDKWZ010000012.1"/>
</dbReference>
<dbReference type="EMBL" id="JBDKWZ010000012">
    <property type="protein sequence ID" value="MEN7550087.1"/>
    <property type="molecule type" value="Genomic_DNA"/>
</dbReference>
<name>A0AAW9S9D4_9BACT</name>
<accession>A0AAW9S9D4</accession>
<evidence type="ECO:0000313" key="2">
    <source>
        <dbReference type="Proteomes" id="UP001403385"/>
    </source>
</evidence>